<dbReference type="AlphaFoldDB" id="A0A814SIX5"/>
<dbReference type="PANTHER" id="PTHR21694">
    <property type="entry name" value="COILED-COIL DOMAIN-CONTAINING PROTEIN 63"/>
    <property type="match status" value="1"/>
</dbReference>
<reference evidence="4" key="1">
    <citation type="submission" date="2021-02" db="EMBL/GenBank/DDBJ databases">
        <authorList>
            <person name="Nowell W R."/>
        </authorList>
    </citation>
    <scope>NUCLEOTIDE SEQUENCE</scope>
</reference>
<dbReference type="PANTHER" id="PTHR21694:SF18">
    <property type="entry name" value="COILED-COIL DOMAIN-CONTAINING PROTEIN 63"/>
    <property type="match status" value="1"/>
</dbReference>
<gene>
    <name evidence="4" type="ORF">XAT740_LOCUS20829</name>
</gene>
<comment type="caution">
    <text evidence="4">The sequence shown here is derived from an EMBL/GenBank/DDBJ whole genome shotgun (WGS) entry which is preliminary data.</text>
</comment>
<evidence type="ECO:0000256" key="1">
    <source>
        <dbReference type="ARBA" id="ARBA00023054"/>
    </source>
</evidence>
<feature type="domain" description="ODAD1 central coiled coil region" evidence="3">
    <location>
        <begin position="169"/>
        <end position="454"/>
    </location>
</feature>
<dbReference type="Pfam" id="PF21773">
    <property type="entry name" value="ODAD1_CC"/>
    <property type="match status" value="1"/>
</dbReference>
<evidence type="ECO:0000313" key="4">
    <source>
        <dbReference type="EMBL" id="CAF1148696.1"/>
    </source>
</evidence>
<dbReference type="Proteomes" id="UP000663828">
    <property type="component" value="Unassembled WGS sequence"/>
</dbReference>
<organism evidence="4 5">
    <name type="scientific">Adineta ricciae</name>
    <name type="common">Rotifer</name>
    <dbReference type="NCBI Taxonomy" id="249248"/>
    <lineage>
        <taxon>Eukaryota</taxon>
        <taxon>Metazoa</taxon>
        <taxon>Spiralia</taxon>
        <taxon>Gnathifera</taxon>
        <taxon>Rotifera</taxon>
        <taxon>Eurotatoria</taxon>
        <taxon>Bdelloidea</taxon>
        <taxon>Adinetida</taxon>
        <taxon>Adinetidae</taxon>
        <taxon>Adineta</taxon>
    </lineage>
</organism>
<dbReference type="EMBL" id="CAJNOR010001470">
    <property type="protein sequence ID" value="CAF1148696.1"/>
    <property type="molecule type" value="Genomic_DNA"/>
</dbReference>
<proteinExistence type="predicted"/>
<accession>A0A814SIX5</accession>
<keyword evidence="5" id="KW-1185">Reference proteome</keyword>
<feature type="coiled-coil region" evidence="2">
    <location>
        <begin position="111"/>
        <end position="159"/>
    </location>
</feature>
<keyword evidence="1 2" id="KW-0175">Coiled coil</keyword>
<protein>
    <recommendedName>
        <fullName evidence="3">ODAD1 central coiled coil region domain-containing protein</fullName>
    </recommendedName>
</protein>
<dbReference type="InterPro" id="IPR051876">
    <property type="entry name" value="ODA-DC/CCD"/>
</dbReference>
<dbReference type="InterPro" id="IPR049258">
    <property type="entry name" value="ODAD1_CC"/>
</dbReference>
<feature type="coiled-coil region" evidence="2">
    <location>
        <begin position="186"/>
        <end position="227"/>
    </location>
</feature>
<evidence type="ECO:0000313" key="5">
    <source>
        <dbReference type="Proteomes" id="UP000663828"/>
    </source>
</evidence>
<evidence type="ECO:0000256" key="2">
    <source>
        <dbReference type="SAM" id="Coils"/>
    </source>
</evidence>
<sequence length="599" mass="70901">MEVIKESNNVEEFIPINPNNSTNECYTCRRSEDVDRMKLLELSNQTAALTNEETKLKSLHRRLEMRIKRFLHHTRNSILMEEKLLEIEKRSHRELILRQIPKDHDQSLQKYNTLSNRTQQVEAKNIKLKENIAVLCNKIKLMEKDLEQKKQNCNRQSNNDQQYLSVQKENQLHRMNLKLSKICADNVQLRTEIKRMLDKRRNMIDEYNRLSIVMQNATNESRRLTSECSESFANRRNLVARMRAVRDQHDRDEKKLLDDIRELDRLLERNHASKSFMLKKSNMRQEYVRLNELFAGKRSKGTQSAYTADEFHRLFRHGFGQDFHKEKILNRTVENFLNEQEQSFTLFEYVVELINELDHLHDELDKKRNYISNLFSSDNIDSFAMKDIFAKLEVRSSIFAFSNLLQCTAFQYSVNQAHLNVQSFDIAKENLRSLLDTAYELIYNFFVELNCDRNFIFSSSKTIYDRNILAYLAAIESRVQQLLPTKRVYQKGGVHHGYIDDTTISWRLDHRNTEQLSLLTNTHRNRQFRTSNLHELDSLTPQILSTEQNAVIHETEEILPTEIIDMILNVYNDCIHVHPSSGHMNNNLNLINQTNETKL</sequence>
<evidence type="ECO:0000259" key="3">
    <source>
        <dbReference type="Pfam" id="PF21773"/>
    </source>
</evidence>
<name>A0A814SIX5_ADIRI</name>